<dbReference type="AlphaFoldDB" id="A0A1F4XH97"/>
<protein>
    <recommendedName>
        <fullName evidence="3">HTH arsR-type domain-containing protein</fullName>
    </recommendedName>
</protein>
<reference evidence="1 2" key="1">
    <citation type="journal article" date="2016" name="Nat. Commun.">
        <title>Thousands of microbial genomes shed light on interconnected biogeochemical processes in an aquifer system.</title>
        <authorList>
            <person name="Anantharaman K."/>
            <person name="Brown C.T."/>
            <person name="Hug L.A."/>
            <person name="Sharon I."/>
            <person name="Castelle C.J."/>
            <person name="Probst A.J."/>
            <person name="Thomas B.C."/>
            <person name="Singh A."/>
            <person name="Wilkins M.J."/>
            <person name="Karaoz U."/>
            <person name="Brodie E.L."/>
            <person name="Williams K.H."/>
            <person name="Hubbard S.S."/>
            <person name="Banfield J.F."/>
        </authorList>
    </citation>
    <scope>NUCLEOTIDE SEQUENCE [LARGE SCALE GENOMIC DNA]</scope>
</reference>
<evidence type="ECO:0000313" key="1">
    <source>
        <dbReference type="EMBL" id="OGC81095.1"/>
    </source>
</evidence>
<dbReference type="STRING" id="1797243.A2943_01475"/>
<sequence>MPDPLSKLFDSPARVKLLRLFLFNPRISFDVPDTARRARVPVPVANKEIALFLRAGLVRRSKRSRARRFVLRDDFKYLAAFQSLLLNAPARGEDIVRRLRSAGGIKFVALSGIFVGEWDRTLDLLVVGDRISERKLKGRIRRLEAELGKELRYALLSSSDFVYRLNMNDKLLRDVFDYTHRILLDRINTGLK</sequence>
<name>A0A1F4XH97_9BACT</name>
<organism evidence="1 2">
    <name type="scientific">Candidatus Adlerbacteria bacterium RIFCSPLOWO2_01_FULL_51_16</name>
    <dbReference type="NCBI Taxonomy" id="1797243"/>
    <lineage>
        <taxon>Bacteria</taxon>
        <taxon>Candidatus Adleribacteriota</taxon>
    </lineage>
</organism>
<comment type="caution">
    <text evidence="1">The sequence shown here is derived from an EMBL/GenBank/DDBJ whole genome shotgun (WGS) entry which is preliminary data.</text>
</comment>
<proteinExistence type="predicted"/>
<evidence type="ECO:0000313" key="2">
    <source>
        <dbReference type="Proteomes" id="UP000176185"/>
    </source>
</evidence>
<dbReference type="Proteomes" id="UP000176185">
    <property type="component" value="Unassembled WGS sequence"/>
</dbReference>
<evidence type="ECO:0008006" key="3">
    <source>
        <dbReference type="Google" id="ProtNLM"/>
    </source>
</evidence>
<accession>A0A1F4XH97</accession>
<gene>
    <name evidence="1" type="ORF">A2943_01475</name>
</gene>
<dbReference type="EMBL" id="MEWX01000005">
    <property type="protein sequence ID" value="OGC81095.1"/>
    <property type="molecule type" value="Genomic_DNA"/>
</dbReference>